<protein>
    <submittedName>
        <fullName evidence="3">TIM barrel protein</fullName>
    </submittedName>
</protein>
<evidence type="ECO:0000313" key="4">
    <source>
        <dbReference type="Proteomes" id="UP001221150"/>
    </source>
</evidence>
<dbReference type="InterPro" id="IPR036237">
    <property type="entry name" value="Xyl_isomerase-like_sf"/>
</dbReference>
<dbReference type="PROSITE" id="PS51318">
    <property type="entry name" value="TAT"/>
    <property type="match status" value="1"/>
</dbReference>
<evidence type="ECO:0000259" key="2">
    <source>
        <dbReference type="Pfam" id="PF01261"/>
    </source>
</evidence>
<dbReference type="InterPro" id="IPR006311">
    <property type="entry name" value="TAT_signal"/>
</dbReference>
<feature type="region of interest" description="Disordered" evidence="1">
    <location>
        <begin position="297"/>
        <end position="317"/>
    </location>
</feature>
<comment type="caution">
    <text evidence="3">The sequence shown here is derived from an EMBL/GenBank/DDBJ whole genome shotgun (WGS) entry which is preliminary data.</text>
</comment>
<dbReference type="InterPro" id="IPR013022">
    <property type="entry name" value="Xyl_isomerase-like_TIM-brl"/>
</dbReference>
<dbReference type="Pfam" id="PF01261">
    <property type="entry name" value="AP_endonuc_2"/>
    <property type="match status" value="1"/>
</dbReference>
<dbReference type="SUPFAM" id="SSF51658">
    <property type="entry name" value="Xylose isomerase-like"/>
    <property type="match status" value="1"/>
</dbReference>
<feature type="domain" description="Xylose isomerase-like TIM barrel" evidence="2">
    <location>
        <begin position="79"/>
        <end position="291"/>
    </location>
</feature>
<reference evidence="3 4" key="1">
    <citation type="submission" date="2023-03" db="EMBL/GenBank/DDBJ databases">
        <title>Draft genome sequence of Streptomyces sp. K1PA1 isolated from peat swamp forest in Thailand.</title>
        <authorList>
            <person name="Klaysubun C."/>
            <person name="Duangmal K."/>
        </authorList>
    </citation>
    <scope>NUCLEOTIDE SEQUENCE [LARGE SCALE GENOMIC DNA]</scope>
    <source>
        <strain evidence="3 4">K1PA1</strain>
    </source>
</reference>
<dbReference type="InterPro" id="IPR050312">
    <property type="entry name" value="IolE/XylAMocC-like"/>
</dbReference>
<evidence type="ECO:0000256" key="1">
    <source>
        <dbReference type="SAM" id="MobiDB-lite"/>
    </source>
</evidence>
<name>A0ABT6A2A3_9ACTN</name>
<proteinExistence type="predicted"/>
<gene>
    <name evidence="3" type="ORF">P3H78_09000</name>
</gene>
<dbReference type="Gene3D" id="3.20.20.150">
    <property type="entry name" value="Divalent-metal-dependent TIM barrel enzymes"/>
    <property type="match status" value="1"/>
</dbReference>
<organism evidence="3 4">
    <name type="scientific">Streptomyces tropicalis</name>
    <dbReference type="NCBI Taxonomy" id="3034234"/>
    <lineage>
        <taxon>Bacteria</taxon>
        <taxon>Bacillati</taxon>
        <taxon>Actinomycetota</taxon>
        <taxon>Actinomycetes</taxon>
        <taxon>Kitasatosporales</taxon>
        <taxon>Streptomycetaceae</taxon>
        <taxon>Streptomyces</taxon>
    </lineage>
</organism>
<accession>A0ABT6A2A3</accession>
<dbReference type="EMBL" id="JARJBB010000003">
    <property type="protein sequence ID" value="MDF3298767.1"/>
    <property type="molecule type" value="Genomic_DNA"/>
</dbReference>
<keyword evidence="4" id="KW-1185">Reference proteome</keyword>
<dbReference type="RefSeq" id="WP_276108305.1">
    <property type="nucleotide sequence ID" value="NZ_JARJBB010000003.1"/>
</dbReference>
<dbReference type="PANTHER" id="PTHR12110">
    <property type="entry name" value="HYDROXYPYRUVATE ISOMERASE"/>
    <property type="match status" value="1"/>
</dbReference>
<sequence>MMGQFAHDFDRRGFLRAAAAGTVAIGAATFAGALPAAAQTPGPGAEKHGAGLSIPKDAIGIQLYSVRDKVYQLGFRVVFEELSRMGYKEVEFAGYTQDPSILGRQITLQEIRTLLDDNGLRAIGSHIGIGSFRSNLQKELDNAQILGMPNIGTPNAPSDTATVSGYQAAAEDFNRWGAAASARGLKLYQHNHWAEFAFATDQPAVRLYDVFLENTDPANVFLEMDVFWAFVGQYRYPGFDPAAYVREHPYRYTLFHMKDGTSDPDVGDGYDMTEFGAGNMPYQRFIHAIGPFGNHHGIWEQDTAPDTQPDPPGSFGAAQRSYTALADLLS</sequence>
<dbReference type="Proteomes" id="UP001221150">
    <property type="component" value="Unassembled WGS sequence"/>
</dbReference>
<dbReference type="PANTHER" id="PTHR12110:SF41">
    <property type="entry name" value="INOSOSE DEHYDRATASE"/>
    <property type="match status" value="1"/>
</dbReference>
<evidence type="ECO:0000313" key="3">
    <source>
        <dbReference type="EMBL" id="MDF3298767.1"/>
    </source>
</evidence>